<protein>
    <submittedName>
        <fullName evidence="2">35571_t:CDS:1</fullName>
    </submittedName>
</protein>
<feature type="compositionally biased region" description="Low complexity" evidence="1">
    <location>
        <begin position="145"/>
        <end position="157"/>
    </location>
</feature>
<feature type="compositionally biased region" description="Basic residues" evidence="1">
    <location>
        <begin position="182"/>
        <end position="202"/>
    </location>
</feature>
<feature type="compositionally biased region" description="Polar residues" evidence="1">
    <location>
        <begin position="358"/>
        <end position="414"/>
    </location>
</feature>
<proteinExistence type="predicted"/>
<feature type="compositionally biased region" description="Polar residues" evidence="1">
    <location>
        <begin position="263"/>
        <end position="275"/>
    </location>
</feature>
<feature type="non-terminal residue" evidence="2">
    <location>
        <position position="498"/>
    </location>
</feature>
<accession>A0ABN7UZI4</accession>
<name>A0ABN7UZI4_GIGMA</name>
<evidence type="ECO:0000256" key="1">
    <source>
        <dbReference type="SAM" id="MobiDB-lite"/>
    </source>
</evidence>
<comment type="caution">
    <text evidence="2">The sequence shown here is derived from an EMBL/GenBank/DDBJ whole genome shotgun (WGS) entry which is preliminary data.</text>
</comment>
<gene>
    <name evidence="2" type="ORF">GMARGA_LOCUS12562</name>
</gene>
<feature type="region of interest" description="Disordered" evidence="1">
    <location>
        <begin position="131"/>
        <end position="439"/>
    </location>
</feature>
<dbReference type="Proteomes" id="UP000789901">
    <property type="component" value="Unassembled WGS sequence"/>
</dbReference>
<keyword evidence="3" id="KW-1185">Reference proteome</keyword>
<organism evidence="2 3">
    <name type="scientific">Gigaspora margarita</name>
    <dbReference type="NCBI Taxonomy" id="4874"/>
    <lineage>
        <taxon>Eukaryota</taxon>
        <taxon>Fungi</taxon>
        <taxon>Fungi incertae sedis</taxon>
        <taxon>Mucoromycota</taxon>
        <taxon>Glomeromycotina</taxon>
        <taxon>Glomeromycetes</taxon>
        <taxon>Diversisporales</taxon>
        <taxon>Gigasporaceae</taxon>
        <taxon>Gigaspora</taxon>
    </lineage>
</organism>
<feature type="compositionally biased region" description="Basic residues" evidence="1">
    <location>
        <begin position="320"/>
        <end position="340"/>
    </location>
</feature>
<feature type="compositionally biased region" description="Low complexity" evidence="1">
    <location>
        <begin position="206"/>
        <end position="219"/>
    </location>
</feature>
<feature type="compositionally biased region" description="Basic and acidic residues" evidence="1">
    <location>
        <begin position="301"/>
        <end position="319"/>
    </location>
</feature>
<sequence length="498" mass="51483">MLIASTLSLTINAVPLGGSLNALEKRRFGQEHTPQADKTFQDVKDIAQGTQLEAEAGNLSGAMVRALLAKAPACDQQNQADNVIDLGKKLGGDKLNQMIKVAQTYRQLERNTPNAGQPSELCTTNKELDGLTQAQDPTGNGGNNGATTTCTMNMANATPPPKDNGEGKKNAKDNKNQDAAKKSKKGKKKDKGKKNKKDGKGKKNQDPTGTNPTGAANGTSQDNGANPSGTQDNTANPTGTQDNTPNPTGTQDNTANPAGKSGADSNVNPAETQDPTGNGGNNGATTTCTMNMANATPPPKDNGEGKKNAKDNKNQDAAKKSKKGKKKDKGKKNKKDGKGKKNQDPTGTNPTGAANGTSQDNGANPSGTQDNTANPTGTQDNTPNPTGTQDNTANPTGTQDNTPNPTGTQDNTANPAGKSGADSNVNPAEADPLGGVQMPKIQKSNGAFIVNGDRFVNEDAAHTRQCDVQHNLCANKANGGDKSFTVGDCDTQNNNCKD</sequence>
<feature type="compositionally biased region" description="Basic and acidic residues" evidence="1">
    <location>
        <begin position="163"/>
        <end position="181"/>
    </location>
</feature>
<feature type="compositionally biased region" description="Low complexity" evidence="1">
    <location>
        <begin position="283"/>
        <end position="295"/>
    </location>
</feature>
<evidence type="ECO:0000313" key="3">
    <source>
        <dbReference type="Proteomes" id="UP000789901"/>
    </source>
</evidence>
<dbReference type="EMBL" id="CAJVQB010007709">
    <property type="protein sequence ID" value="CAG8707839.1"/>
    <property type="molecule type" value="Genomic_DNA"/>
</dbReference>
<evidence type="ECO:0000313" key="2">
    <source>
        <dbReference type="EMBL" id="CAG8707839.1"/>
    </source>
</evidence>
<feature type="compositionally biased region" description="Low complexity" evidence="1">
    <location>
        <begin position="344"/>
        <end position="357"/>
    </location>
</feature>
<reference evidence="2 3" key="1">
    <citation type="submission" date="2021-06" db="EMBL/GenBank/DDBJ databases">
        <authorList>
            <person name="Kallberg Y."/>
            <person name="Tangrot J."/>
            <person name="Rosling A."/>
        </authorList>
    </citation>
    <scope>NUCLEOTIDE SEQUENCE [LARGE SCALE GENOMIC DNA]</scope>
    <source>
        <strain evidence="2 3">120-4 pot B 10/14</strain>
    </source>
</reference>
<feature type="compositionally biased region" description="Polar residues" evidence="1">
    <location>
        <begin position="220"/>
        <end position="256"/>
    </location>
</feature>